<dbReference type="EMBL" id="CP095074">
    <property type="protein sequence ID" value="UOQ95411.1"/>
    <property type="molecule type" value="Genomic_DNA"/>
</dbReference>
<proteinExistence type="predicted"/>
<dbReference type="NCBIfam" id="NF041644">
    <property type="entry name" value="CBO0543_fam"/>
    <property type="match status" value="1"/>
</dbReference>
<evidence type="ECO:0000313" key="2">
    <source>
        <dbReference type="EMBL" id="UOQ95411.1"/>
    </source>
</evidence>
<keyword evidence="3" id="KW-1185">Reference proteome</keyword>
<feature type="transmembrane region" description="Helical" evidence="1">
    <location>
        <begin position="5"/>
        <end position="23"/>
    </location>
</feature>
<evidence type="ECO:0000256" key="1">
    <source>
        <dbReference type="SAM" id="Phobius"/>
    </source>
</evidence>
<organism evidence="2 3">
    <name type="scientific">Halobacillus shinanisalinarum</name>
    <dbReference type="NCBI Taxonomy" id="2932258"/>
    <lineage>
        <taxon>Bacteria</taxon>
        <taxon>Bacillati</taxon>
        <taxon>Bacillota</taxon>
        <taxon>Bacilli</taxon>
        <taxon>Bacillales</taxon>
        <taxon>Bacillaceae</taxon>
        <taxon>Halobacillus</taxon>
    </lineage>
</organism>
<evidence type="ECO:0000313" key="3">
    <source>
        <dbReference type="Proteomes" id="UP000831880"/>
    </source>
</evidence>
<gene>
    <name evidence="2" type="ORF">MUO14_11025</name>
</gene>
<reference evidence="2 3" key="1">
    <citation type="submission" date="2022-04" db="EMBL/GenBank/DDBJ databases">
        <title>Halobacillus sp. isolated from saltern.</title>
        <authorList>
            <person name="Won M."/>
            <person name="Lee C.-M."/>
            <person name="Woen H.-Y."/>
            <person name="Kwon S.-W."/>
        </authorList>
    </citation>
    <scope>NUCLEOTIDE SEQUENCE [LARGE SCALE GENOMIC DNA]</scope>
    <source>
        <strain evidence="2 3">SSTM10-2</strain>
    </source>
</reference>
<name>A0ABY4H4M4_9BACI</name>
<keyword evidence="1" id="KW-0812">Transmembrane</keyword>
<keyword evidence="1" id="KW-1133">Transmembrane helix</keyword>
<dbReference type="InterPro" id="IPR048147">
    <property type="entry name" value="CBO0543-like"/>
</dbReference>
<dbReference type="RefSeq" id="WP_244755264.1">
    <property type="nucleotide sequence ID" value="NZ_CP095074.1"/>
</dbReference>
<sequence length="87" mass="10077">MKDKIIIFFMTSYIATVAGVIVVEEKMIDYPVNLFSQYFSSSLLYEMILVPIVCIYFYQTTFHSSYSRIALQCAIYTSILTFNRSPS</sequence>
<accession>A0ABY4H4M4</accession>
<protein>
    <submittedName>
        <fullName evidence="2">Uncharacterized protein</fullName>
    </submittedName>
</protein>
<dbReference type="Proteomes" id="UP000831880">
    <property type="component" value="Chromosome"/>
</dbReference>
<keyword evidence="1" id="KW-0472">Membrane</keyword>
<feature type="transmembrane region" description="Helical" evidence="1">
    <location>
        <begin position="35"/>
        <end position="58"/>
    </location>
</feature>